<dbReference type="Proteomes" id="UP000095283">
    <property type="component" value="Unplaced"/>
</dbReference>
<sequence>MGSGYSSKCLLQMGSSCVSNMFRTRDSSTYDRMVYFRRHSPSADFSPSSTPKVFFSPTINKQMEKEENE</sequence>
<evidence type="ECO:0000313" key="1">
    <source>
        <dbReference type="Proteomes" id="UP000095283"/>
    </source>
</evidence>
<protein>
    <submittedName>
        <fullName evidence="2">Ovule protein</fullName>
    </submittedName>
</protein>
<accession>A0A1I7WWE8</accession>
<proteinExistence type="predicted"/>
<organism evidence="1 2">
    <name type="scientific">Heterorhabditis bacteriophora</name>
    <name type="common">Entomopathogenic nematode worm</name>
    <dbReference type="NCBI Taxonomy" id="37862"/>
    <lineage>
        <taxon>Eukaryota</taxon>
        <taxon>Metazoa</taxon>
        <taxon>Ecdysozoa</taxon>
        <taxon>Nematoda</taxon>
        <taxon>Chromadorea</taxon>
        <taxon>Rhabditida</taxon>
        <taxon>Rhabditina</taxon>
        <taxon>Rhabditomorpha</taxon>
        <taxon>Strongyloidea</taxon>
        <taxon>Heterorhabditidae</taxon>
        <taxon>Heterorhabditis</taxon>
    </lineage>
</organism>
<evidence type="ECO:0000313" key="2">
    <source>
        <dbReference type="WBParaSite" id="Hba_09526"/>
    </source>
</evidence>
<reference evidence="2" key="1">
    <citation type="submission" date="2016-11" db="UniProtKB">
        <authorList>
            <consortium name="WormBaseParasite"/>
        </authorList>
    </citation>
    <scope>IDENTIFICATION</scope>
</reference>
<dbReference type="AlphaFoldDB" id="A0A1I7WWE8"/>
<dbReference type="WBParaSite" id="Hba_09526">
    <property type="protein sequence ID" value="Hba_09526"/>
    <property type="gene ID" value="Hba_09526"/>
</dbReference>
<keyword evidence="1" id="KW-1185">Reference proteome</keyword>
<name>A0A1I7WWE8_HETBA</name>